<organism evidence="1 2">
    <name type="scientific">Rugamonas rubra</name>
    <dbReference type="NCBI Taxonomy" id="758825"/>
    <lineage>
        <taxon>Bacteria</taxon>
        <taxon>Pseudomonadati</taxon>
        <taxon>Pseudomonadota</taxon>
        <taxon>Betaproteobacteria</taxon>
        <taxon>Burkholderiales</taxon>
        <taxon>Oxalobacteraceae</taxon>
        <taxon>Telluria group</taxon>
        <taxon>Rugamonas</taxon>
    </lineage>
</organism>
<sequence>MRKFVIVLLPLLLSACVDDSASYYADGVGNHALTLRRAQQNFWSDATTVDLIMSRLPDCQRRIRLATMPAGEVEIELFGGRDNNWTLRAGNQVWQVESQTCSQYADNKGEFGEPVGIFRAEGGKFTFQPALVTPPAVPAQGAPQ</sequence>
<name>A0A1I4TV79_9BURK</name>
<protein>
    <recommendedName>
        <fullName evidence="3">Lipoprotein</fullName>
    </recommendedName>
</protein>
<dbReference type="PROSITE" id="PS51257">
    <property type="entry name" value="PROKAR_LIPOPROTEIN"/>
    <property type="match status" value="1"/>
</dbReference>
<evidence type="ECO:0008006" key="3">
    <source>
        <dbReference type="Google" id="ProtNLM"/>
    </source>
</evidence>
<evidence type="ECO:0000313" key="1">
    <source>
        <dbReference type="EMBL" id="SFM80622.1"/>
    </source>
</evidence>
<dbReference type="Proteomes" id="UP000199470">
    <property type="component" value="Unassembled WGS sequence"/>
</dbReference>
<dbReference type="EMBL" id="FOTW01000034">
    <property type="protein sequence ID" value="SFM80622.1"/>
    <property type="molecule type" value="Genomic_DNA"/>
</dbReference>
<proteinExistence type="predicted"/>
<reference evidence="1 2" key="1">
    <citation type="submission" date="2016-10" db="EMBL/GenBank/DDBJ databases">
        <authorList>
            <person name="de Groot N.N."/>
        </authorList>
    </citation>
    <scope>NUCLEOTIDE SEQUENCE [LARGE SCALE GENOMIC DNA]</scope>
    <source>
        <strain evidence="1 2">ATCC 43154</strain>
    </source>
</reference>
<evidence type="ECO:0000313" key="2">
    <source>
        <dbReference type="Proteomes" id="UP000199470"/>
    </source>
</evidence>
<gene>
    <name evidence="1" type="ORF">SAMN02982985_05366</name>
</gene>
<accession>A0A1I4TV79</accession>
<dbReference type="OrthoDB" id="5297723at2"/>
<dbReference type="RefSeq" id="WP_093390758.1">
    <property type="nucleotide sequence ID" value="NZ_FOTW01000034.1"/>
</dbReference>
<keyword evidence="2" id="KW-1185">Reference proteome</keyword>
<dbReference type="AlphaFoldDB" id="A0A1I4TV79"/>